<dbReference type="OrthoDB" id="9802771at2"/>
<reference evidence="2 3" key="1">
    <citation type="submission" date="2019-03" db="EMBL/GenBank/DDBJ databases">
        <title>Genomic Encyclopedia of Type Strains, Phase IV (KMG-IV): sequencing the most valuable type-strain genomes for metagenomic binning, comparative biology and taxonomic classification.</title>
        <authorList>
            <person name="Goeker M."/>
        </authorList>
    </citation>
    <scope>NUCLEOTIDE SEQUENCE [LARGE SCALE GENOMIC DNA]</scope>
    <source>
        <strain evidence="2 3">DSM 11901</strain>
    </source>
</reference>
<dbReference type="Gene3D" id="3.90.190.10">
    <property type="entry name" value="Protein tyrosine phosphatase superfamily"/>
    <property type="match status" value="1"/>
</dbReference>
<dbReference type="InterPro" id="IPR005939">
    <property type="entry name" value="BLH_phosphatase-like"/>
</dbReference>
<evidence type="ECO:0000313" key="3">
    <source>
        <dbReference type="Proteomes" id="UP000294593"/>
    </source>
</evidence>
<keyword evidence="3" id="KW-1185">Reference proteome</keyword>
<protein>
    <submittedName>
        <fullName evidence="2">Uncharacterized protein (TIGR01244 family)</fullName>
    </submittedName>
</protein>
<dbReference type="SUPFAM" id="SSF52799">
    <property type="entry name" value="(Phosphotyrosine protein) phosphatases II"/>
    <property type="match status" value="1"/>
</dbReference>
<dbReference type="GO" id="GO:0016787">
    <property type="term" value="F:hydrolase activity"/>
    <property type="evidence" value="ECO:0007669"/>
    <property type="project" value="InterPro"/>
</dbReference>
<gene>
    <name evidence="2" type="ORF">EV672_106192</name>
</gene>
<dbReference type="Proteomes" id="UP000294593">
    <property type="component" value="Unassembled WGS sequence"/>
</dbReference>
<evidence type="ECO:0000313" key="2">
    <source>
        <dbReference type="EMBL" id="TDP82229.1"/>
    </source>
</evidence>
<comment type="caution">
    <text evidence="2">The sequence shown here is derived from an EMBL/GenBank/DDBJ whole genome shotgun (WGS) entry which is preliminary data.</text>
</comment>
<feature type="domain" description="Beta-lactamase hydrolase-like protein phosphatase-like" evidence="1">
    <location>
        <begin position="8"/>
        <end position="111"/>
    </location>
</feature>
<proteinExistence type="predicted"/>
<evidence type="ECO:0000259" key="1">
    <source>
        <dbReference type="Pfam" id="PF04273"/>
    </source>
</evidence>
<name>A0A4R6R8F5_9BURK</name>
<dbReference type="RefSeq" id="WP_133609457.1">
    <property type="nucleotide sequence ID" value="NZ_SNXW01000006.1"/>
</dbReference>
<dbReference type="EMBL" id="SNXW01000006">
    <property type="protein sequence ID" value="TDP82229.1"/>
    <property type="molecule type" value="Genomic_DNA"/>
</dbReference>
<sequence length="119" mass="12408">MSQSVQIQAIAEDVYVAPQLTPEAMAAAAEAGFKAVLNNRPDMEGGPDQPTSAAVEAAAKAAGLQYAHLPVQGGGQTPEEISRCAELLQTLPRPLLMFCRSGARSANLYRQAIALGDAD</sequence>
<dbReference type="AlphaFoldDB" id="A0A4R6R8F5"/>
<accession>A0A4R6R8F5</accession>
<dbReference type="InterPro" id="IPR029021">
    <property type="entry name" value="Prot-tyrosine_phosphatase-like"/>
</dbReference>
<dbReference type="NCBIfam" id="TIGR01244">
    <property type="entry name" value="TIGR01244 family sulfur transferase"/>
    <property type="match status" value="1"/>
</dbReference>
<dbReference type="Pfam" id="PF04273">
    <property type="entry name" value="BLH_phosphatase"/>
    <property type="match status" value="1"/>
</dbReference>
<organism evidence="2 3">
    <name type="scientific">Aquabacterium commune</name>
    <dbReference type="NCBI Taxonomy" id="70586"/>
    <lineage>
        <taxon>Bacteria</taxon>
        <taxon>Pseudomonadati</taxon>
        <taxon>Pseudomonadota</taxon>
        <taxon>Betaproteobacteria</taxon>
        <taxon>Burkholderiales</taxon>
        <taxon>Aquabacterium</taxon>
    </lineage>
</organism>